<name>A0A395U172_VIBCL</name>
<comment type="caution">
    <text evidence="1">The sequence shown here is derived from an EMBL/GenBank/DDBJ whole genome shotgun (WGS) entry which is preliminary data.</text>
</comment>
<sequence length="148" mass="16448">MGDFYEIEKESSLSELPPSGFTFTNSELYKAAKVIIGKAREFFGSTTLSAHLWAYRRSEDEYLSCDFFVPDNLKLTMPITISIADEADFEVWDEPIVVDMTEAIHLSGLLISALNAHVFVGRHDNEINESLLAAPLKEGETNGSIDLA</sequence>
<accession>A0A395U172</accession>
<dbReference type="EMBL" id="MCBA01000067">
    <property type="protein sequence ID" value="RGP89816.1"/>
    <property type="molecule type" value="Genomic_DNA"/>
</dbReference>
<organism evidence="1 2">
    <name type="scientific">Vibrio cholerae</name>
    <dbReference type="NCBI Taxonomy" id="666"/>
    <lineage>
        <taxon>Bacteria</taxon>
        <taxon>Pseudomonadati</taxon>
        <taxon>Pseudomonadota</taxon>
        <taxon>Gammaproteobacteria</taxon>
        <taxon>Vibrionales</taxon>
        <taxon>Vibrionaceae</taxon>
        <taxon>Vibrio</taxon>
    </lineage>
</organism>
<proteinExistence type="predicted"/>
<dbReference type="Proteomes" id="UP000266701">
    <property type="component" value="Unassembled WGS sequence"/>
</dbReference>
<dbReference type="AlphaFoldDB" id="A0A395U172"/>
<reference evidence="1 2" key="1">
    <citation type="journal article" date="2017" name="Emerg. Infect. Dis.">
        <title>Carbapenemase VCC-1-Producing Vibrio cholerae in Coastal Waters of Germany.</title>
        <authorList>
            <person name="Hammerl J.A."/>
            <person name="Jackel C."/>
            <person name="Bortolaia V."/>
            <person name="Schwartz K."/>
            <person name="Bier N."/>
            <person name="Hendriksen R.S."/>
            <person name="Guerra B."/>
            <person name="Strauch E."/>
        </authorList>
    </citation>
    <scope>NUCLEOTIDE SEQUENCE [LARGE SCALE GENOMIC DNA]</scope>
    <source>
        <strain evidence="1 2">VN-2825</strain>
    </source>
</reference>
<gene>
    <name evidence="1" type="ORF">BC353_09645</name>
</gene>
<evidence type="ECO:0000313" key="1">
    <source>
        <dbReference type="EMBL" id="RGP89816.1"/>
    </source>
</evidence>
<evidence type="ECO:0000313" key="2">
    <source>
        <dbReference type="Proteomes" id="UP000266701"/>
    </source>
</evidence>
<protein>
    <submittedName>
        <fullName evidence="1">Uncharacterized protein</fullName>
    </submittedName>
</protein>